<sequence>MLSITPLDFATRVSKRPWNSGFAVHGATSVQKIHPTWDFRSKRAISANDDVSVRERPRGGTSQHRSLGDGEVAFIV</sequence>
<reference evidence="2" key="1">
    <citation type="submission" date="2009-10" db="EMBL/GenBank/DDBJ databases">
        <title>Diversity of trophic interactions inside an arsenic-rich microbial ecosystem.</title>
        <authorList>
            <person name="Bertin P.N."/>
            <person name="Heinrich-Salmeron A."/>
            <person name="Pelletier E."/>
            <person name="Goulhen-Chollet F."/>
            <person name="Arsene-Ploetze F."/>
            <person name="Gallien S."/>
            <person name="Calteau A."/>
            <person name="Vallenet D."/>
            <person name="Casiot C."/>
            <person name="Chane-Woon-Ming B."/>
            <person name="Giloteaux L."/>
            <person name="Barakat M."/>
            <person name="Bonnefoy V."/>
            <person name="Bruneel O."/>
            <person name="Chandler M."/>
            <person name="Cleiss J."/>
            <person name="Duran R."/>
            <person name="Elbaz-Poulichet F."/>
            <person name="Fonknechten N."/>
            <person name="Lauga B."/>
            <person name="Mornico D."/>
            <person name="Ortet P."/>
            <person name="Schaeffer C."/>
            <person name="Siguier P."/>
            <person name="Alexander Thil Smith A."/>
            <person name="Van Dorsselaer A."/>
            <person name="Weissenbach J."/>
            <person name="Medigue C."/>
            <person name="Le Paslier D."/>
        </authorList>
    </citation>
    <scope>NUCLEOTIDE SEQUENCE</scope>
</reference>
<gene>
    <name evidence="2" type="ORF">CARN4_1981</name>
</gene>
<proteinExistence type="predicted"/>
<feature type="region of interest" description="Disordered" evidence="1">
    <location>
        <begin position="50"/>
        <end position="69"/>
    </location>
</feature>
<evidence type="ECO:0000313" key="2">
    <source>
        <dbReference type="EMBL" id="CBI01660.1"/>
    </source>
</evidence>
<dbReference type="EMBL" id="CABO01000019">
    <property type="protein sequence ID" value="CBI01660.1"/>
    <property type="molecule type" value="Genomic_DNA"/>
</dbReference>
<accession>E6Q3A0</accession>
<organism evidence="2">
    <name type="scientific">mine drainage metagenome</name>
    <dbReference type="NCBI Taxonomy" id="410659"/>
    <lineage>
        <taxon>unclassified sequences</taxon>
        <taxon>metagenomes</taxon>
        <taxon>ecological metagenomes</taxon>
    </lineage>
</organism>
<dbReference type="AlphaFoldDB" id="E6Q3A0"/>
<evidence type="ECO:0000256" key="1">
    <source>
        <dbReference type="SAM" id="MobiDB-lite"/>
    </source>
</evidence>
<comment type="caution">
    <text evidence="2">The sequence shown here is derived from an EMBL/GenBank/DDBJ whole genome shotgun (WGS) entry which is preliminary data.</text>
</comment>
<name>E6Q3A0_9ZZZZ</name>
<protein>
    <submittedName>
        <fullName evidence="2">Uncharacterized protein</fullName>
    </submittedName>
</protein>